<evidence type="ECO:0000313" key="2">
    <source>
        <dbReference type="Proteomes" id="UP001237642"/>
    </source>
</evidence>
<evidence type="ECO:0008006" key="3">
    <source>
        <dbReference type="Google" id="ProtNLM"/>
    </source>
</evidence>
<dbReference type="AlphaFoldDB" id="A0AAD8J7J5"/>
<sequence>MRSGVRQKFESIRRSFLWGEYDDNGSRRRKMHMLSWDKLILPRNAGGWVLAPSSQKTILYWANGGLNGCWTKNLPETVLNGIISINNAEGFSSVLSFNNFKWVLKDGNSVLFWEDVWLGSGELYKSFSRLFQLSKLHNVTVKHFVDTWSDPNTDSSTLWSR</sequence>
<reference evidence="1" key="1">
    <citation type="submission" date="2023-02" db="EMBL/GenBank/DDBJ databases">
        <title>Genome of toxic invasive species Heracleum sosnowskyi carries increased number of genes despite the absence of recent whole-genome duplications.</title>
        <authorList>
            <person name="Schelkunov M."/>
            <person name="Shtratnikova V."/>
            <person name="Makarenko M."/>
            <person name="Klepikova A."/>
            <person name="Omelchenko D."/>
            <person name="Novikova G."/>
            <person name="Obukhova E."/>
            <person name="Bogdanov V."/>
            <person name="Penin A."/>
            <person name="Logacheva M."/>
        </authorList>
    </citation>
    <scope>NUCLEOTIDE SEQUENCE</scope>
    <source>
        <strain evidence="1">Hsosn_3</strain>
        <tissue evidence="1">Leaf</tissue>
    </source>
</reference>
<reference evidence="1" key="2">
    <citation type="submission" date="2023-05" db="EMBL/GenBank/DDBJ databases">
        <authorList>
            <person name="Schelkunov M.I."/>
        </authorList>
    </citation>
    <scope>NUCLEOTIDE SEQUENCE</scope>
    <source>
        <strain evidence="1">Hsosn_3</strain>
        <tissue evidence="1">Leaf</tissue>
    </source>
</reference>
<dbReference type="EMBL" id="JAUIZM010000002">
    <property type="protein sequence ID" value="KAK1398768.1"/>
    <property type="molecule type" value="Genomic_DNA"/>
</dbReference>
<organism evidence="1 2">
    <name type="scientific">Heracleum sosnowskyi</name>
    <dbReference type="NCBI Taxonomy" id="360622"/>
    <lineage>
        <taxon>Eukaryota</taxon>
        <taxon>Viridiplantae</taxon>
        <taxon>Streptophyta</taxon>
        <taxon>Embryophyta</taxon>
        <taxon>Tracheophyta</taxon>
        <taxon>Spermatophyta</taxon>
        <taxon>Magnoliopsida</taxon>
        <taxon>eudicotyledons</taxon>
        <taxon>Gunneridae</taxon>
        <taxon>Pentapetalae</taxon>
        <taxon>asterids</taxon>
        <taxon>campanulids</taxon>
        <taxon>Apiales</taxon>
        <taxon>Apiaceae</taxon>
        <taxon>Apioideae</taxon>
        <taxon>apioid superclade</taxon>
        <taxon>Tordylieae</taxon>
        <taxon>Tordyliinae</taxon>
        <taxon>Heracleum</taxon>
    </lineage>
</organism>
<accession>A0AAD8J7J5</accession>
<dbReference type="Proteomes" id="UP001237642">
    <property type="component" value="Unassembled WGS sequence"/>
</dbReference>
<evidence type="ECO:0000313" key="1">
    <source>
        <dbReference type="EMBL" id="KAK1398768.1"/>
    </source>
</evidence>
<protein>
    <recommendedName>
        <fullName evidence="3">Reverse transcriptase zinc-binding domain-containing protein</fullName>
    </recommendedName>
</protein>
<proteinExistence type="predicted"/>
<name>A0AAD8J7J5_9APIA</name>
<keyword evidence="2" id="KW-1185">Reference proteome</keyword>
<gene>
    <name evidence="1" type="ORF">POM88_008631</name>
</gene>
<comment type="caution">
    <text evidence="1">The sequence shown here is derived from an EMBL/GenBank/DDBJ whole genome shotgun (WGS) entry which is preliminary data.</text>
</comment>